<sequence>MLAAWRDSPTRLREDSATEADLVAAGYRDRLLTELAQNAADAATKAGVAGELMVWLDGNQLHVANTGAPLELSGVHALAALRASAKTSADQVGEFGVGFTAVRTVGDEIEVRSTTGSIRFSDSGTRKALSESAINATEQPPVLRLVWPTENAPVEGTATEVVIDLRPGVDKAALLTTMRSDAPDLLLELPALRRISIDGAEFTSATTTPTFSRATDKDPFTSEQDAYLSAAAALGASPEPAAPLASVVAASAEPDQQAPDPSAPLDPSAVALHTPVPSEGNLFDPVATSSSAQQEPVDVGSERGSTGQTAKEAAQDPHDDARPNTTSATESDSALSEFTITYPDGSTKRWWQYSAPNARWLLPLKNGRPVAAPHDVLRAPTRSDEELSLPALLIADRIPMQPDRRRILPGANLPALADGYVDFARALPPRDRLTLVPTPGFARSEVDATLREAIIAELRTSDWLPVQPAAAEPHPSTIDQPGQPASAEPHPSTADQPGEESLAPFGPKGAGTATAIPTRATLFPALTPDLARVANFIDALVIPELSTRAAREKLTTLGVANLTPATLVDNATGLDRDPTWWRDFYSALAPFATDTRAADELGALPVPLADGRLVTGPRTVVLDDQLTVAAPVHWARLVHPDAAHPLLAQLGARSATADDLLNDPALRDLIEDDPADEDTIDAVLQLAPFATHIPAWLSELELPDETGESRPIDELLLPNAPLKQVLTPDSPFGTVDQAFVDAYGEAPLRAIGVGWGFQLVTEADPLGPDHNLDDEQSWWATLESEPAELNAVRDLDLVDEDNWPIALRHLLDDPRTRPLLADPTGYTAWWLSRNAVIDGLPIGRYRHPADTEFAGLLPVFDSADADALKHLLVDSSEITPALAEELLDALADPANTPTPQVVAQTHARLAKAVATGELDPTDIDPPHQVRTLNGAVNESAMVLDNPSLGLVLPHDRVVVTDSHPAELAELLDLPLASHQVRAEVVTQGRETTWAEEPLGILWRQLWSPTDTNQALYIHDEKLEVRLTGAVDGTFAVTNWIDLDGTTHLKA</sequence>
<name>A0A917VAT4_9NOCA</name>
<feature type="compositionally biased region" description="Basic and acidic residues" evidence="1">
    <location>
        <begin position="313"/>
        <end position="322"/>
    </location>
</feature>
<dbReference type="AlphaFoldDB" id="A0A917VAT4"/>
<dbReference type="InterPro" id="IPR036890">
    <property type="entry name" value="HATPase_C_sf"/>
</dbReference>
<reference evidence="2" key="1">
    <citation type="journal article" date="2014" name="Int. J. Syst. Evol. Microbiol.">
        <title>Complete genome sequence of Corynebacterium casei LMG S-19264T (=DSM 44701T), isolated from a smear-ripened cheese.</title>
        <authorList>
            <consortium name="US DOE Joint Genome Institute (JGI-PGF)"/>
            <person name="Walter F."/>
            <person name="Albersmeier A."/>
            <person name="Kalinowski J."/>
            <person name="Ruckert C."/>
        </authorList>
    </citation>
    <scope>NUCLEOTIDE SEQUENCE</scope>
    <source>
        <strain evidence="2">CGMCC 4.7278</strain>
    </source>
</reference>
<evidence type="ECO:0008006" key="4">
    <source>
        <dbReference type="Google" id="ProtNLM"/>
    </source>
</evidence>
<evidence type="ECO:0000313" key="2">
    <source>
        <dbReference type="EMBL" id="GGK58567.1"/>
    </source>
</evidence>
<organism evidence="2 3">
    <name type="scientific">Nocardia camponoti</name>
    <dbReference type="NCBI Taxonomy" id="1616106"/>
    <lineage>
        <taxon>Bacteria</taxon>
        <taxon>Bacillati</taxon>
        <taxon>Actinomycetota</taxon>
        <taxon>Actinomycetes</taxon>
        <taxon>Mycobacteriales</taxon>
        <taxon>Nocardiaceae</taxon>
        <taxon>Nocardia</taxon>
    </lineage>
</organism>
<dbReference type="Gene3D" id="3.30.565.10">
    <property type="entry name" value="Histidine kinase-like ATPase, C-terminal domain"/>
    <property type="match status" value="1"/>
</dbReference>
<dbReference type="RefSeq" id="WP_188829932.1">
    <property type="nucleotide sequence ID" value="NZ_BMMW01000003.1"/>
</dbReference>
<reference evidence="2" key="2">
    <citation type="submission" date="2020-09" db="EMBL/GenBank/DDBJ databases">
        <authorList>
            <person name="Sun Q."/>
            <person name="Zhou Y."/>
        </authorList>
    </citation>
    <scope>NUCLEOTIDE SEQUENCE</scope>
    <source>
        <strain evidence="2">CGMCC 4.7278</strain>
    </source>
</reference>
<evidence type="ECO:0000256" key="1">
    <source>
        <dbReference type="SAM" id="MobiDB-lite"/>
    </source>
</evidence>
<proteinExistence type="predicted"/>
<feature type="compositionally biased region" description="Low complexity" evidence="1">
    <location>
        <begin position="249"/>
        <end position="272"/>
    </location>
</feature>
<feature type="compositionally biased region" description="Polar residues" evidence="1">
    <location>
        <begin position="323"/>
        <end position="333"/>
    </location>
</feature>
<accession>A0A917VAT4</accession>
<dbReference type="SUPFAM" id="SSF55874">
    <property type="entry name" value="ATPase domain of HSP90 chaperone/DNA topoisomerase II/histidine kinase"/>
    <property type="match status" value="1"/>
</dbReference>
<keyword evidence="3" id="KW-1185">Reference proteome</keyword>
<dbReference type="Proteomes" id="UP000612956">
    <property type="component" value="Unassembled WGS sequence"/>
</dbReference>
<dbReference type="EMBL" id="BMMW01000003">
    <property type="protein sequence ID" value="GGK58567.1"/>
    <property type="molecule type" value="Genomic_DNA"/>
</dbReference>
<feature type="region of interest" description="Disordered" evidence="1">
    <location>
        <begin position="249"/>
        <end position="333"/>
    </location>
</feature>
<dbReference type="NCBIfam" id="NF047352">
    <property type="entry name" value="P_loop_sacsin"/>
    <property type="match status" value="1"/>
</dbReference>
<gene>
    <name evidence="2" type="ORF">GCM10011591_33470</name>
</gene>
<protein>
    <recommendedName>
        <fullName evidence="4">ATP-binding protein</fullName>
    </recommendedName>
</protein>
<evidence type="ECO:0000313" key="3">
    <source>
        <dbReference type="Proteomes" id="UP000612956"/>
    </source>
</evidence>
<comment type="caution">
    <text evidence="2">The sequence shown here is derived from an EMBL/GenBank/DDBJ whole genome shotgun (WGS) entry which is preliminary data.</text>
</comment>
<feature type="region of interest" description="Disordered" evidence="1">
    <location>
        <begin position="465"/>
        <end position="513"/>
    </location>
</feature>